<accession>A0A502BVH9</accession>
<protein>
    <recommendedName>
        <fullName evidence="2">Transcriptional coactivator p15 (PC4) C-terminal domain-containing protein</fullName>
    </recommendedName>
</protein>
<evidence type="ECO:0000256" key="1">
    <source>
        <dbReference type="SAM" id="MobiDB-lite"/>
    </source>
</evidence>
<feature type="domain" description="Transcriptional coactivator p15 (PC4) C-terminal" evidence="2">
    <location>
        <begin position="69"/>
        <end position="109"/>
    </location>
</feature>
<dbReference type="EMBL" id="RCZK01000031">
    <property type="protein sequence ID" value="TPG04540.1"/>
    <property type="molecule type" value="Genomic_DNA"/>
</dbReference>
<dbReference type="OrthoDB" id="75486at13687"/>
<dbReference type="AlphaFoldDB" id="A0A502BVH9"/>
<dbReference type="InterPro" id="IPR003173">
    <property type="entry name" value="PC4_C"/>
</dbReference>
<dbReference type="InterPro" id="IPR009044">
    <property type="entry name" value="ssDNA-bd_transcriptional_reg"/>
</dbReference>
<gene>
    <name evidence="3" type="ORF">EAH84_15380</name>
</gene>
<feature type="region of interest" description="Disordered" evidence="1">
    <location>
        <begin position="1"/>
        <end position="54"/>
    </location>
</feature>
<dbReference type="SUPFAM" id="SSF54447">
    <property type="entry name" value="ssDNA-binding transcriptional regulator domain"/>
    <property type="match status" value="1"/>
</dbReference>
<dbReference type="Gene3D" id="2.30.31.10">
    <property type="entry name" value="Transcriptional Coactivator Pc4, Chain A"/>
    <property type="match status" value="1"/>
</dbReference>
<dbReference type="Pfam" id="PF02229">
    <property type="entry name" value="PC4"/>
    <property type="match status" value="1"/>
</dbReference>
<evidence type="ECO:0000259" key="2">
    <source>
        <dbReference type="Pfam" id="PF02229"/>
    </source>
</evidence>
<dbReference type="GO" id="GO:0003677">
    <property type="term" value="F:DNA binding"/>
    <property type="evidence" value="ECO:0007669"/>
    <property type="project" value="InterPro"/>
</dbReference>
<evidence type="ECO:0000313" key="4">
    <source>
        <dbReference type="Proteomes" id="UP000318413"/>
    </source>
</evidence>
<name>A0A502BVH9_9SPHN</name>
<organism evidence="3 4">
    <name type="scientific">Sphingomonas oligophenolica</name>
    <dbReference type="NCBI Taxonomy" id="301154"/>
    <lineage>
        <taxon>Bacteria</taxon>
        <taxon>Pseudomonadati</taxon>
        <taxon>Pseudomonadota</taxon>
        <taxon>Alphaproteobacteria</taxon>
        <taxon>Sphingomonadales</taxon>
        <taxon>Sphingomonadaceae</taxon>
        <taxon>Sphingomonas</taxon>
    </lineage>
</organism>
<dbReference type="Proteomes" id="UP000318413">
    <property type="component" value="Unassembled WGS sequence"/>
</dbReference>
<keyword evidence="4" id="KW-1185">Reference proteome</keyword>
<comment type="caution">
    <text evidence="3">The sequence shown here is derived from an EMBL/GenBank/DDBJ whole genome shotgun (WGS) entry which is preliminary data.</text>
</comment>
<sequence length="129" mass="13357">MRNMGLSARGLCSRAAPRPRLNRGDGSRGSRGRVARSLRPPFARAAGGEPMTGPALFERAKPGGRIVVAKVAEYNGSRFLDIREWVAGEGEPTATRKGVTIPLEAMRPLGEALIAGAGGMPPGGALPAA</sequence>
<evidence type="ECO:0000313" key="3">
    <source>
        <dbReference type="EMBL" id="TPG04540.1"/>
    </source>
</evidence>
<reference evidence="3 4" key="1">
    <citation type="journal article" date="2019" name="Environ. Microbiol.">
        <title>Species interactions and distinct microbial communities in high Arctic permafrost affected cryosols are associated with the CH4 and CO2 gas fluxes.</title>
        <authorList>
            <person name="Altshuler I."/>
            <person name="Hamel J."/>
            <person name="Turney S."/>
            <person name="Magnuson E."/>
            <person name="Levesque R."/>
            <person name="Greer C."/>
            <person name="Whyte L.G."/>
        </authorList>
    </citation>
    <scope>NUCLEOTIDE SEQUENCE [LARGE SCALE GENOMIC DNA]</scope>
    <source>
        <strain evidence="3 4">S5.1</strain>
    </source>
</reference>
<dbReference type="GO" id="GO:0006355">
    <property type="term" value="P:regulation of DNA-templated transcription"/>
    <property type="evidence" value="ECO:0007669"/>
    <property type="project" value="InterPro"/>
</dbReference>
<proteinExistence type="predicted"/>